<feature type="compositionally biased region" description="Basic and acidic residues" evidence="12">
    <location>
        <begin position="1309"/>
        <end position="1320"/>
    </location>
</feature>
<feature type="domain" description="EF-hand" evidence="15">
    <location>
        <begin position="1013"/>
        <end position="1048"/>
    </location>
</feature>
<comment type="caution">
    <text evidence="17">The sequence shown here is derived from an EMBL/GenBank/DDBJ whole genome shotgun (WGS) entry which is preliminary data.</text>
</comment>
<dbReference type="GO" id="GO:0046943">
    <property type="term" value="F:carboxylic acid transmembrane transporter activity"/>
    <property type="evidence" value="ECO:0007669"/>
    <property type="project" value="UniProtKB-ARBA"/>
</dbReference>
<feature type="transmembrane region" description="Helical" evidence="13">
    <location>
        <begin position="565"/>
        <end position="583"/>
    </location>
</feature>
<keyword evidence="5" id="KW-0479">Metal-binding</keyword>
<feature type="region of interest" description="Disordered" evidence="12">
    <location>
        <begin position="794"/>
        <end position="827"/>
    </location>
</feature>
<dbReference type="PROSITE" id="PS50850">
    <property type="entry name" value="MFS"/>
    <property type="match status" value="1"/>
</dbReference>
<evidence type="ECO:0000256" key="10">
    <source>
        <dbReference type="ARBA" id="ARBA00023136"/>
    </source>
</evidence>
<feature type="compositionally biased region" description="Low complexity" evidence="12">
    <location>
        <begin position="1200"/>
        <end position="1210"/>
    </location>
</feature>
<dbReference type="InterPro" id="IPR011992">
    <property type="entry name" value="EF-hand-dom_pair"/>
</dbReference>
<keyword evidence="4 13" id="KW-0812">Transmembrane</keyword>
<keyword evidence="7" id="KW-0862">Zinc</keyword>
<dbReference type="InterPro" id="IPR011701">
    <property type="entry name" value="MFS"/>
</dbReference>
<name>A0A0L1J633_ASPN3</name>
<feature type="transmembrane region" description="Helical" evidence="13">
    <location>
        <begin position="362"/>
        <end position="383"/>
    </location>
</feature>
<evidence type="ECO:0000256" key="13">
    <source>
        <dbReference type="SAM" id="Phobius"/>
    </source>
</evidence>
<feature type="transmembrane region" description="Helical" evidence="13">
    <location>
        <begin position="395"/>
        <end position="415"/>
    </location>
</feature>
<feature type="region of interest" description="Disordered" evidence="12">
    <location>
        <begin position="1437"/>
        <end position="1457"/>
    </location>
</feature>
<feature type="compositionally biased region" description="Basic and acidic residues" evidence="12">
    <location>
        <begin position="794"/>
        <end position="803"/>
    </location>
</feature>
<dbReference type="SUPFAM" id="SSF103473">
    <property type="entry name" value="MFS general substrate transporter"/>
    <property type="match status" value="1"/>
</dbReference>
<dbReference type="FunFam" id="1.20.1720.10:FF:000013">
    <property type="entry name" value="Related to multidrug resistance proteins"/>
    <property type="match status" value="1"/>
</dbReference>
<dbReference type="CDD" id="cd17502">
    <property type="entry name" value="MFS_Azr1_MDR_like"/>
    <property type="match status" value="1"/>
</dbReference>
<sequence length="1707" mass="188328">MPEAGGIVVVESSLLPVSVVIDTVQSSIRGTGEVSIMAPERTPTETSPLLGPQVNGNAVRPSNGVISGLRDPDTVGQNGGSQEASGKDVTESSPRLSYIFPAISIGVFLSAADQTIIMASYGQIGSDLHALNLTSWIATSYFLTLTSFQPLYGKLSDIFGRKACLLWAYAIFGTGCLFCGLAQNIHQLIAARVFQGIGGGGMTTVVSILLSDIVPLRDRGVWQGIINIIYATGSGIGAPLGGILADYIGWRWAFIAQAPMCVLAFTAVSIILKLPPQENSHWKDKLRRIDFPGAIILVGAVLGFLLGLDRGSNVSWTIPITIISLSVSAILFVLFIVVEVFYAAEPFAPGHIIFDRTFFSSYGCNFFSFGGWLAALFYIPLYFQAVDGVSATVAGLRLLPSILAGVTGSLFAGFVMKWTGKFYWLTVAAYSLLTLGVTVIFLFSGGATESLVPMIMGMVLSGFGNGIGVTSTLICLISNSTPEDQAVVTACSYLFRSLGSVIGLSLSSTVVQQILRGRLRSALRDSKDIDRIVDGVRQSLDFIKTLDPSVAKAVRGCYGWAMNKGFAFMIAVVFFALVSSFFMREKKLIRSIAHSPFAVTNTAMPASQPRPALSRYRPIVYLLTGVAAAYALVYINNLIISSSSQPSLRRRRTIRRPRGLRRRSEVVPVETPSSRAIAHLEQLERQNGVYGTFRIETEDGRRVESGLLPSLLATRDQLMEEVGVPQAHAERMREMMEDTFLESFLALDFPPAHTVEEGSPERNYLTEQLQRRGISRAGIERALARFNEDSNYGEELRRRRQNGERVTLSTSTFPDESTPAQNMDGGETVVDDQSVFSWREGHNDASPSREGQNLLNLLYHIAEDQARRDGYIHRGVTCNSCGAMPIQGIRYRCANCIDYDLCETCEAMQVHIKTHLFYKVRIPAPFLGNPRQSQPVWYPGKPAMLPRSLHRSLAKRLMKDTNFENTELDALWDQFRCLANHEWADDPNKLYMAIDRKTFDRCFVPNTSVRPPPPSLIYDRMFAFYDTNGDGLIGFEEFLKGLASLNNKSNDERLRRVFRGYDIDGDGYVDRKDFLRVFRAYYALSRELTRDMVAGMEDDFLEGGARDVVLGSQPISSAFPGTIPAGEVSRTGEGKRVNHEGDMEIVDNEGILRPDGTDSGDRHAVVGDAAVRSRYGSIRPLFPSVRLPDQGRPGGENIDDASSSDGSSSSVATDRWPPAEHIRDEDIVTALGAYVPLSEVTDPVDRARIGTAVYHRMFDDDDRRVDAARRYGIDERWRRRAFYTDEEDGAAAPEGYETDSDADDVSVDDGLHSQHSELESHPPSPRSRSSSKVRFQDDVTDDYDVRSNPSTSSRSILVGERWGGFEIPEVERDVGKEILYQVTQQGFNELLDLLFKPKEDLLMEVYRTRTERKIWAREIELVEQIDAGKHFARLNGRSEDDEAKEEPEPSLHNPFGDRSLEELLERAGYTIGSPPLEPTRDGPILAPPSPTLRLPDDDVRPTHLADPEEDLTEPALAETQQEEPDCAPDAPSPESPISERSRSPSIESDFDPTLPHHRPDEDTQELPGTSESHFNAYNASPTHSTFPQTLPAELRLQPNGTTSFPAPPSIAASSPEAEATAPKLSPSPIQPLPPASTSTLPPRDGPTMPPSPLILSRWAYLNRIEREAKERGGTGAKLNFEEFSHRMAADRGRRLAFVASWIEMASF</sequence>
<feature type="compositionally biased region" description="Polar residues" evidence="12">
    <location>
        <begin position="1566"/>
        <end position="1588"/>
    </location>
</feature>
<dbReference type="SUPFAM" id="SSF47473">
    <property type="entry name" value="EF-hand"/>
    <property type="match status" value="1"/>
</dbReference>
<feature type="transmembrane region" description="Helical" evidence="13">
    <location>
        <begin position="291"/>
        <end position="308"/>
    </location>
</feature>
<evidence type="ECO:0000256" key="12">
    <source>
        <dbReference type="SAM" id="MobiDB-lite"/>
    </source>
</evidence>
<dbReference type="PROSITE" id="PS50135">
    <property type="entry name" value="ZF_ZZ_2"/>
    <property type="match status" value="1"/>
</dbReference>
<reference evidence="17 18" key="1">
    <citation type="submission" date="2014-06" db="EMBL/GenBank/DDBJ databases">
        <title>The Genome of the Aflatoxigenic Filamentous Fungus Aspergillus nomius.</title>
        <authorList>
            <person name="Moore M.G."/>
            <person name="Shannon B.M."/>
            <person name="Brian M.M."/>
        </authorList>
    </citation>
    <scope>NUCLEOTIDE SEQUENCE [LARGE SCALE GENOMIC DNA]</scope>
    <source>
        <strain evidence="17 18">NRRL 13137</strain>
    </source>
</reference>
<proteinExistence type="inferred from homology"/>
<keyword evidence="18" id="KW-1185">Reference proteome</keyword>
<dbReference type="RefSeq" id="XP_015408058.1">
    <property type="nucleotide sequence ID" value="XM_015550050.1"/>
</dbReference>
<dbReference type="Gene3D" id="1.10.238.10">
    <property type="entry name" value="EF-hand"/>
    <property type="match status" value="1"/>
</dbReference>
<organism evidence="17 18">
    <name type="scientific">Aspergillus nomiae NRRL (strain ATCC 15546 / NRRL 13137 / CBS 260.88 / M93)</name>
    <dbReference type="NCBI Taxonomy" id="1509407"/>
    <lineage>
        <taxon>Eukaryota</taxon>
        <taxon>Fungi</taxon>
        <taxon>Dikarya</taxon>
        <taxon>Ascomycota</taxon>
        <taxon>Pezizomycotina</taxon>
        <taxon>Eurotiomycetes</taxon>
        <taxon>Eurotiomycetidae</taxon>
        <taxon>Eurotiales</taxon>
        <taxon>Aspergillaceae</taxon>
        <taxon>Aspergillus</taxon>
        <taxon>Aspergillus subgen. Circumdati</taxon>
    </lineage>
</organism>
<keyword evidence="9 13" id="KW-1133">Transmembrane helix</keyword>
<feature type="region of interest" description="Disordered" evidence="12">
    <location>
        <begin position="1470"/>
        <end position="1651"/>
    </location>
</feature>
<dbReference type="Gene3D" id="3.30.60.90">
    <property type="match status" value="1"/>
</dbReference>
<feature type="compositionally biased region" description="Low complexity" evidence="12">
    <location>
        <begin position="1601"/>
        <end position="1622"/>
    </location>
</feature>
<dbReference type="InterPro" id="IPR036259">
    <property type="entry name" value="MFS_trans_sf"/>
</dbReference>
<feature type="compositionally biased region" description="Acidic residues" evidence="12">
    <location>
        <begin position="1296"/>
        <end position="1307"/>
    </location>
</feature>
<dbReference type="GO" id="GO:0008270">
    <property type="term" value="F:zinc ion binding"/>
    <property type="evidence" value="ECO:0007669"/>
    <property type="project" value="UniProtKB-KW"/>
</dbReference>
<evidence type="ECO:0000256" key="9">
    <source>
        <dbReference type="ARBA" id="ARBA00022989"/>
    </source>
</evidence>
<dbReference type="Proteomes" id="UP000037505">
    <property type="component" value="Unassembled WGS sequence"/>
</dbReference>
<dbReference type="PROSITE" id="PS00018">
    <property type="entry name" value="EF_HAND_1"/>
    <property type="match status" value="2"/>
</dbReference>
<feature type="region of interest" description="Disordered" evidence="12">
    <location>
        <begin position="1288"/>
        <end position="1352"/>
    </location>
</feature>
<dbReference type="GO" id="GO:0012505">
    <property type="term" value="C:endomembrane system"/>
    <property type="evidence" value="ECO:0007669"/>
    <property type="project" value="UniProtKB-SubCell"/>
</dbReference>
<dbReference type="InterPro" id="IPR020846">
    <property type="entry name" value="MFS_dom"/>
</dbReference>
<evidence type="ECO:0000256" key="6">
    <source>
        <dbReference type="ARBA" id="ARBA00022771"/>
    </source>
</evidence>
<keyword evidence="8" id="KW-0106">Calcium</keyword>
<feature type="transmembrane region" description="Helical" evidence="13">
    <location>
        <begin position="422"/>
        <end position="443"/>
    </location>
</feature>
<evidence type="ECO:0000256" key="4">
    <source>
        <dbReference type="ARBA" id="ARBA00022692"/>
    </source>
</evidence>
<keyword evidence="6 11" id="KW-0863">Zinc-finger</keyword>
<evidence type="ECO:0000259" key="14">
    <source>
        <dbReference type="PROSITE" id="PS50135"/>
    </source>
</evidence>
<feature type="transmembrane region" description="Helical" evidence="13">
    <location>
        <begin position="320"/>
        <end position="342"/>
    </location>
</feature>
<evidence type="ECO:0000259" key="16">
    <source>
        <dbReference type="PROSITE" id="PS50850"/>
    </source>
</evidence>
<dbReference type="GO" id="GO:0000329">
    <property type="term" value="C:fungal-type vacuole membrane"/>
    <property type="evidence" value="ECO:0007669"/>
    <property type="project" value="TreeGrafter"/>
</dbReference>
<feature type="transmembrane region" description="Helical" evidence="13">
    <location>
        <begin position="455"/>
        <end position="481"/>
    </location>
</feature>
<evidence type="ECO:0000256" key="1">
    <source>
        <dbReference type="ARBA" id="ARBA00004127"/>
    </source>
</evidence>
<feature type="transmembrane region" description="Helical" evidence="13">
    <location>
        <begin position="493"/>
        <end position="515"/>
    </location>
</feature>
<dbReference type="GO" id="GO:0005509">
    <property type="term" value="F:calcium ion binding"/>
    <property type="evidence" value="ECO:0007669"/>
    <property type="project" value="InterPro"/>
</dbReference>
<comment type="subcellular location">
    <subcellularLocation>
        <location evidence="1">Endomembrane system</location>
        <topology evidence="1">Multi-pass membrane protein</topology>
    </subcellularLocation>
</comment>
<dbReference type="GO" id="GO:0015174">
    <property type="term" value="F:basic amino acid transmembrane transporter activity"/>
    <property type="evidence" value="ECO:0007669"/>
    <property type="project" value="TreeGrafter"/>
</dbReference>
<feature type="transmembrane region" description="Helical" evidence="13">
    <location>
        <begin position="222"/>
        <end position="244"/>
    </location>
</feature>
<feature type="transmembrane region" description="Helical" evidence="13">
    <location>
        <begin position="164"/>
        <end position="183"/>
    </location>
</feature>
<accession>A0A0L1J633</accession>
<evidence type="ECO:0000313" key="18">
    <source>
        <dbReference type="Proteomes" id="UP000037505"/>
    </source>
</evidence>
<feature type="compositionally biased region" description="Basic and acidic residues" evidence="12">
    <location>
        <begin position="1494"/>
        <end position="1506"/>
    </location>
</feature>
<dbReference type="PANTHER" id="PTHR23501">
    <property type="entry name" value="MAJOR FACILITATOR SUPERFAMILY"/>
    <property type="match status" value="1"/>
</dbReference>
<feature type="domain" description="EF-hand" evidence="15">
    <location>
        <begin position="1049"/>
        <end position="1084"/>
    </location>
</feature>
<dbReference type="InterPro" id="IPR000433">
    <property type="entry name" value="Znf_ZZ"/>
</dbReference>
<dbReference type="Pfam" id="PF07690">
    <property type="entry name" value="MFS_1"/>
    <property type="match status" value="1"/>
</dbReference>
<dbReference type="InterPro" id="IPR002048">
    <property type="entry name" value="EF_hand_dom"/>
</dbReference>
<feature type="domain" description="Major facilitator superfamily (MFS) profile" evidence="16">
    <location>
        <begin position="99"/>
        <end position="588"/>
    </location>
</feature>
<dbReference type="PROSITE" id="PS50222">
    <property type="entry name" value="EF_HAND_2"/>
    <property type="match status" value="2"/>
</dbReference>
<dbReference type="SMART" id="SM00291">
    <property type="entry name" value="ZnF_ZZ"/>
    <property type="match status" value="1"/>
</dbReference>
<dbReference type="SMART" id="SM00054">
    <property type="entry name" value="EFh"/>
    <property type="match status" value="2"/>
</dbReference>
<feature type="domain" description="ZZ-type" evidence="14">
    <location>
        <begin position="873"/>
        <end position="925"/>
    </location>
</feature>
<feature type="region of interest" description="Disordered" evidence="12">
    <location>
        <begin position="1182"/>
        <end position="1220"/>
    </location>
</feature>
<evidence type="ECO:0000256" key="11">
    <source>
        <dbReference type="PROSITE-ProRule" id="PRU00228"/>
    </source>
</evidence>
<dbReference type="InterPro" id="IPR018247">
    <property type="entry name" value="EF_Hand_1_Ca_BS"/>
</dbReference>
<evidence type="ECO:0000313" key="17">
    <source>
        <dbReference type="EMBL" id="KNG87135.1"/>
    </source>
</evidence>
<dbReference type="PROSITE" id="PS01357">
    <property type="entry name" value="ZF_ZZ_1"/>
    <property type="match status" value="1"/>
</dbReference>
<feature type="region of interest" description="Disordered" evidence="12">
    <location>
        <begin position="68"/>
        <end position="89"/>
    </location>
</feature>
<dbReference type="EMBL" id="JNOM01000091">
    <property type="protein sequence ID" value="KNG87135.1"/>
    <property type="molecule type" value="Genomic_DNA"/>
</dbReference>
<evidence type="ECO:0000256" key="5">
    <source>
        <dbReference type="ARBA" id="ARBA00022723"/>
    </source>
</evidence>
<keyword evidence="3" id="KW-0813">Transport</keyword>
<feature type="compositionally biased region" description="Polar residues" evidence="12">
    <location>
        <begin position="807"/>
        <end position="821"/>
    </location>
</feature>
<evidence type="ECO:0000256" key="7">
    <source>
        <dbReference type="ARBA" id="ARBA00022833"/>
    </source>
</evidence>
<feature type="transmembrane region" description="Helical" evidence="13">
    <location>
        <begin position="98"/>
        <end position="121"/>
    </location>
</feature>
<dbReference type="GeneID" id="26806597"/>
<dbReference type="CDD" id="cd02340">
    <property type="entry name" value="ZZ_NBR1_like"/>
    <property type="match status" value="1"/>
</dbReference>
<evidence type="ECO:0000256" key="8">
    <source>
        <dbReference type="ARBA" id="ARBA00022837"/>
    </source>
</evidence>
<dbReference type="OrthoDB" id="2122982at2759"/>
<evidence type="ECO:0000256" key="3">
    <source>
        <dbReference type="ARBA" id="ARBA00022448"/>
    </source>
</evidence>
<dbReference type="Pfam" id="PF13499">
    <property type="entry name" value="EF-hand_7"/>
    <property type="match status" value="1"/>
</dbReference>
<dbReference type="Gene3D" id="1.20.1250.20">
    <property type="entry name" value="MFS general substrate transporter like domains"/>
    <property type="match status" value="2"/>
</dbReference>
<dbReference type="Pfam" id="PF00569">
    <property type="entry name" value="ZZ"/>
    <property type="match status" value="1"/>
</dbReference>
<keyword evidence="10 13" id="KW-0472">Membrane</keyword>
<evidence type="ECO:0000256" key="2">
    <source>
        <dbReference type="ARBA" id="ARBA00008335"/>
    </source>
</evidence>
<protein>
    <submittedName>
        <fullName evidence="17">EF hand domain protein</fullName>
    </submittedName>
</protein>
<dbReference type="SUPFAM" id="SSF57850">
    <property type="entry name" value="RING/U-box"/>
    <property type="match status" value="1"/>
</dbReference>
<dbReference type="InterPro" id="IPR043145">
    <property type="entry name" value="Znf_ZZ_sf"/>
</dbReference>
<feature type="transmembrane region" description="Helical" evidence="13">
    <location>
        <begin position="619"/>
        <end position="640"/>
    </location>
</feature>
<dbReference type="PANTHER" id="PTHR23501:SF84">
    <property type="entry name" value="VACUOLAR MEMBRANE AMINO ACID UPTAKE TRANSPORTER FNX2"/>
    <property type="match status" value="1"/>
</dbReference>
<comment type="similarity">
    <text evidence="2">Belongs to the major facilitator superfamily.</text>
</comment>
<dbReference type="CDD" id="cd00051">
    <property type="entry name" value="EFh"/>
    <property type="match status" value="1"/>
</dbReference>
<feature type="transmembrane region" description="Helical" evidence="13">
    <location>
        <begin position="189"/>
        <end position="210"/>
    </location>
</feature>
<gene>
    <name evidence="17" type="ORF">ANOM_004793</name>
</gene>
<feature type="transmembrane region" description="Helical" evidence="13">
    <location>
        <begin position="250"/>
        <end position="271"/>
    </location>
</feature>
<feature type="transmembrane region" description="Helical" evidence="13">
    <location>
        <begin position="133"/>
        <end position="152"/>
    </location>
</feature>
<evidence type="ECO:0000259" key="15">
    <source>
        <dbReference type="PROSITE" id="PS50222"/>
    </source>
</evidence>